<dbReference type="Pfam" id="PF20094">
    <property type="entry name" value="GWxTD_dom"/>
    <property type="match status" value="1"/>
</dbReference>
<sequence length="525" mass="58645">MIDIKRISGVAFMLPLFLVITLVSGLSMCRAWSESADVPAPSNGEIVFHADVVTFIHDREHNVEVISAVVPNDQIVFLETDDGRLEGKLRFRVTLRDSLGEAAGESEKEVTVATGSIDDASDRGIIQVLQSKIIVPPGVYVAQIVLEDLNARKKEIVSFIRGDYKSGYIEAVVESQSFPVGAISLSDVEFARSLRRVYEGSFHKSGFEVIPNPHRRYGLLLAELPIYFEVYDLREEQLDDTLQVHYSIINKSGHEIYGTENPIDLRGNVVGSTALFSITSLPAGSYLLSLSLVGRDGDVLAESRRKFDVAWSVYSWGRHEIEALGDLAYIFTNEEMETFKSLSQGEQEGYLRSIWLEIDPTPGTVENEALIEHFRRVKYADQNYTSAKNRGALSDRGRLYIKYGPPDDVQSHYSDYEFVKNTTDIRGGSEPVPTDPFSRVGLKTGSSDEGSWDQAVSGDDAFSEQTGGTTVHGKAYEIWTYDGPGEPVRDLPDRLARSAKMRFVLVDERGFGEYRIVYSTEKHEY</sequence>
<dbReference type="InterPro" id="IPR030959">
    <property type="entry name" value="GWxTD_dom"/>
</dbReference>
<keyword evidence="3" id="KW-1185">Reference proteome</keyword>
<evidence type="ECO:0000313" key="3">
    <source>
        <dbReference type="Proteomes" id="UP001594288"/>
    </source>
</evidence>
<comment type="caution">
    <text evidence="2">The sequence shown here is derived from an EMBL/GenBank/DDBJ whole genome shotgun (WGS) entry which is preliminary data.</text>
</comment>
<proteinExistence type="predicted"/>
<dbReference type="Proteomes" id="UP001594288">
    <property type="component" value="Unassembled WGS sequence"/>
</dbReference>
<evidence type="ECO:0000259" key="1">
    <source>
        <dbReference type="Pfam" id="PF20094"/>
    </source>
</evidence>
<dbReference type="NCBIfam" id="TIGR04514">
    <property type="entry name" value="GWxTD_dom"/>
    <property type="match status" value="1"/>
</dbReference>
<name>A0ABV6YPM9_UNCEI</name>
<reference evidence="2 3" key="1">
    <citation type="submission" date="2024-09" db="EMBL/GenBank/DDBJ databases">
        <authorList>
            <person name="D'Angelo T."/>
        </authorList>
    </citation>
    <scope>NUCLEOTIDE SEQUENCE [LARGE SCALE GENOMIC DNA]</scope>
    <source>
        <strain evidence="2">SAG AM-311-F02</strain>
    </source>
</reference>
<dbReference type="EMBL" id="JBHPEI010000037">
    <property type="protein sequence ID" value="MFC1799849.1"/>
    <property type="molecule type" value="Genomic_DNA"/>
</dbReference>
<feature type="domain" description="GWxTD" evidence="1">
    <location>
        <begin position="325"/>
        <end position="415"/>
    </location>
</feature>
<gene>
    <name evidence="2" type="ORF">ACFL2Z_02950</name>
</gene>
<protein>
    <submittedName>
        <fullName evidence="2">GWxTD domain-containing protein</fullName>
    </submittedName>
</protein>
<evidence type="ECO:0000313" key="2">
    <source>
        <dbReference type="EMBL" id="MFC1799849.1"/>
    </source>
</evidence>
<accession>A0ABV6YPM9</accession>
<organism evidence="2 3">
    <name type="scientific">Eiseniibacteriota bacterium</name>
    <dbReference type="NCBI Taxonomy" id="2212470"/>
    <lineage>
        <taxon>Bacteria</taxon>
        <taxon>Candidatus Eiseniibacteriota</taxon>
    </lineage>
</organism>